<dbReference type="InterPro" id="IPR044145">
    <property type="entry name" value="IF2_II"/>
</dbReference>
<dbReference type="GO" id="GO:0005525">
    <property type="term" value="F:GTP binding"/>
    <property type="evidence" value="ECO:0007669"/>
    <property type="project" value="UniProtKB-KW"/>
</dbReference>
<dbReference type="InterPro" id="IPR027417">
    <property type="entry name" value="P-loop_NTPase"/>
</dbReference>
<dbReference type="Pfam" id="PF03144">
    <property type="entry name" value="GTP_EFTU_D2"/>
    <property type="match status" value="1"/>
</dbReference>
<feature type="compositionally biased region" description="Basic residues" evidence="12">
    <location>
        <begin position="336"/>
        <end position="351"/>
    </location>
</feature>
<dbReference type="FunFam" id="3.40.50.300:FF:000019">
    <property type="entry name" value="Translation initiation factor IF-2"/>
    <property type="match status" value="1"/>
</dbReference>
<evidence type="ECO:0000256" key="12">
    <source>
        <dbReference type="SAM" id="MobiDB-lite"/>
    </source>
</evidence>
<feature type="compositionally biased region" description="Basic and acidic residues" evidence="12">
    <location>
        <begin position="192"/>
        <end position="201"/>
    </location>
</feature>
<dbReference type="InterPro" id="IPR005225">
    <property type="entry name" value="Small_GTP-bd"/>
</dbReference>
<feature type="compositionally biased region" description="Basic and acidic residues" evidence="12">
    <location>
        <begin position="171"/>
        <end position="182"/>
    </location>
</feature>
<evidence type="ECO:0000256" key="8">
    <source>
        <dbReference type="ARBA" id="ARBA00023134"/>
    </source>
</evidence>
<dbReference type="RefSeq" id="WP_166520277.1">
    <property type="nucleotide sequence ID" value="NZ_JAAABJ010000641.1"/>
</dbReference>
<dbReference type="InterPro" id="IPR015760">
    <property type="entry name" value="TIF_IF2"/>
</dbReference>
<dbReference type="Gene3D" id="3.40.50.300">
    <property type="entry name" value="P-loop containing nucleotide triphosphate hydrolases"/>
    <property type="match status" value="1"/>
</dbReference>
<dbReference type="GO" id="GO:0005737">
    <property type="term" value="C:cytoplasm"/>
    <property type="evidence" value="ECO:0007669"/>
    <property type="project" value="UniProtKB-SubCell"/>
</dbReference>
<dbReference type="InterPro" id="IPR000178">
    <property type="entry name" value="TF_IF2_bacterial-like"/>
</dbReference>
<comment type="subcellular location">
    <subcellularLocation>
        <location evidence="1 9 11">Cytoplasm</location>
    </subcellularLocation>
</comment>
<dbReference type="Proteomes" id="UP000553459">
    <property type="component" value="Unassembled WGS sequence"/>
</dbReference>
<dbReference type="InterPro" id="IPR006847">
    <property type="entry name" value="IF2_N"/>
</dbReference>
<dbReference type="Gene3D" id="2.40.30.10">
    <property type="entry name" value="Translation factors"/>
    <property type="match status" value="2"/>
</dbReference>
<dbReference type="NCBIfam" id="TIGR00487">
    <property type="entry name" value="IF-2"/>
    <property type="match status" value="1"/>
</dbReference>
<comment type="function">
    <text evidence="9 10">One of the essential components for the initiation of protein synthesis. Protects formylmethionyl-tRNA from spontaneous hydrolysis and promotes its binding to the 30S ribosomal subunits. Also involved in the hydrolysis of GTP during the formation of the 70S ribosomal complex.</text>
</comment>
<evidence type="ECO:0000313" key="14">
    <source>
        <dbReference type="EMBL" id="NAW52028.1"/>
    </source>
</evidence>
<dbReference type="InterPro" id="IPR036925">
    <property type="entry name" value="TIF_IF2_dom3_sf"/>
</dbReference>
<feature type="compositionally biased region" description="Basic and acidic residues" evidence="12">
    <location>
        <begin position="318"/>
        <end position="332"/>
    </location>
</feature>
<dbReference type="HAMAP" id="MF_00100_B">
    <property type="entry name" value="IF_2_B"/>
    <property type="match status" value="1"/>
</dbReference>
<feature type="compositionally biased region" description="Basic and acidic residues" evidence="12">
    <location>
        <begin position="124"/>
        <end position="137"/>
    </location>
</feature>
<dbReference type="CDD" id="cd03702">
    <property type="entry name" value="IF2_mtIF2_II"/>
    <property type="match status" value="1"/>
</dbReference>
<feature type="binding site" evidence="9">
    <location>
        <begin position="557"/>
        <end position="560"/>
    </location>
    <ligand>
        <name>GTP</name>
        <dbReference type="ChEBI" id="CHEBI:37565"/>
    </ligand>
</feature>
<dbReference type="SUPFAM" id="SSF50447">
    <property type="entry name" value="Translation proteins"/>
    <property type="match status" value="2"/>
</dbReference>
<evidence type="ECO:0000256" key="3">
    <source>
        <dbReference type="ARBA" id="ARBA00020675"/>
    </source>
</evidence>
<dbReference type="SUPFAM" id="SSF52156">
    <property type="entry name" value="Initiation factor IF2/eIF5b, domain 3"/>
    <property type="match status" value="1"/>
</dbReference>
<dbReference type="InterPro" id="IPR009000">
    <property type="entry name" value="Transl_B-barrel_sf"/>
</dbReference>
<dbReference type="GO" id="GO:0003743">
    <property type="term" value="F:translation initiation factor activity"/>
    <property type="evidence" value="ECO:0007669"/>
    <property type="project" value="UniProtKB-UniRule"/>
</dbReference>
<proteinExistence type="inferred from homology"/>
<accession>A0A845Q079</accession>
<keyword evidence="5 9" id="KW-0396">Initiation factor</keyword>
<dbReference type="Gene3D" id="3.40.50.10050">
    <property type="entry name" value="Translation initiation factor IF- 2, domain 3"/>
    <property type="match status" value="1"/>
</dbReference>
<dbReference type="Pfam" id="PF00009">
    <property type="entry name" value="GTP_EFTU"/>
    <property type="match status" value="1"/>
</dbReference>
<dbReference type="InterPro" id="IPR023115">
    <property type="entry name" value="TIF_IF2_dom3"/>
</dbReference>
<evidence type="ECO:0000256" key="10">
    <source>
        <dbReference type="RuleBase" id="RU000644"/>
    </source>
</evidence>
<dbReference type="AlphaFoldDB" id="A0A845Q079"/>
<keyword evidence="6 9" id="KW-0547">Nucleotide-binding</keyword>
<dbReference type="InterPro" id="IPR053905">
    <property type="entry name" value="EF-G-like_DII"/>
</dbReference>
<dbReference type="CDD" id="cd03692">
    <property type="entry name" value="mtIF2_IVc"/>
    <property type="match status" value="1"/>
</dbReference>
<feature type="region of interest" description="Disordered" evidence="12">
    <location>
        <begin position="229"/>
        <end position="358"/>
    </location>
</feature>
<organism evidence="14 15">
    <name type="scientific">Elizabethkingia argenteiflava</name>
    <dbReference type="NCBI Taxonomy" id="2681556"/>
    <lineage>
        <taxon>Bacteria</taxon>
        <taxon>Pseudomonadati</taxon>
        <taxon>Bacteroidota</taxon>
        <taxon>Flavobacteriia</taxon>
        <taxon>Flavobacteriales</taxon>
        <taxon>Weeksellaceae</taxon>
        <taxon>Elizabethkingia</taxon>
    </lineage>
</organism>
<dbReference type="Pfam" id="PF04760">
    <property type="entry name" value="IF2_N"/>
    <property type="match status" value="1"/>
</dbReference>
<evidence type="ECO:0000256" key="7">
    <source>
        <dbReference type="ARBA" id="ARBA00022917"/>
    </source>
</evidence>
<dbReference type="Pfam" id="PF22042">
    <property type="entry name" value="EF-G_D2"/>
    <property type="match status" value="1"/>
</dbReference>
<dbReference type="NCBIfam" id="TIGR00231">
    <property type="entry name" value="small_GTP"/>
    <property type="match status" value="1"/>
</dbReference>
<evidence type="ECO:0000256" key="4">
    <source>
        <dbReference type="ARBA" id="ARBA00022490"/>
    </source>
</evidence>
<dbReference type="PANTHER" id="PTHR43381">
    <property type="entry name" value="TRANSLATION INITIATION FACTOR IF-2-RELATED"/>
    <property type="match status" value="1"/>
</dbReference>
<feature type="binding site" evidence="9">
    <location>
        <begin position="456"/>
        <end position="463"/>
    </location>
    <ligand>
        <name>GTP</name>
        <dbReference type="ChEBI" id="CHEBI:37565"/>
    </ligand>
</feature>
<keyword evidence="15" id="KW-1185">Reference proteome</keyword>
<feature type="compositionally biased region" description="Low complexity" evidence="12">
    <location>
        <begin position="264"/>
        <end position="277"/>
    </location>
</feature>
<comment type="caution">
    <text evidence="9">Lacks conserved residue(s) required for the propagation of feature annotation.</text>
</comment>
<evidence type="ECO:0000256" key="6">
    <source>
        <dbReference type="ARBA" id="ARBA00022741"/>
    </source>
</evidence>
<dbReference type="SUPFAM" id="SSF52540">
    <property type="entry name" value="P-loop containing nucleoside triphosphate hydrolases"/>
    <property type="match status" value="1"/>
</dbReference>
<evidence type="ECO:0000256" key="9">
    <source>
        <dbReference type="HAMAP-Rule" id="MF_00100"/>
    </source>
</evidence>
<dbReference type="FunFam" id="3.40.50.10050:FF:000001">
    <property type="entry name" value="Translation initiation factor IF-2"/>
    <property type="match status" value="1"/>
</dbReference>
<dbReference type="PROSITE" id="PS01176">
    <property type="entry name" value="IF2"/>
    <property type="match status" value="1"/>
</dbReference>
<keyword evidence="7 9" id="KW-0648">Protein biosynthesis</keyword>
<feature type="domain" description="Tr-type G" evidence="13">
    <location>
        <begin position="447"/>
        <end position="617"/>
    </location>
</feature>
<sequence>MPKIRLNKAVKELNISIPRAVEYLQSKGIEVESNPNALLESEAFSALEAEFRKDGEQKKASHEVVISKVPEEKLEIEEEEVRPEVIRAKAAPQVGAKILGKIDLGEIDKPKTSEEVVTPPVPEVKTDREEPISEKPEVIPPQEQEFKVLGKIDLSQIKSDRPKHSDKKNKKAEAVKKETPKVHKEKHIVKPPIEKVRESKPVEPLVPQEPQKIETVYQKLDGPKILKEKVDLSQFQQKPKKENTTDSSFKKKRKRITKEGGGNQAQNNNQGGNTNNNSDRKPFNRGNQQGGNNRGGAKKGGHNNNRRDKVMPVELTDEQVKNQIKETLEKLTNKGGKSKGAKHRREKRSFRKERDELQQELEAQDRTLKVTEFITVSELASLMNVSPTEVISACFSLGVMVTMNQRLEADTLTLVADEFGYKIEFSDADIDDASLEEEVDAEEDLKKRAPIVTVMGHVDHGKTSLLDYIRKANVIAGESGGITQHIGAYNVKIESGEKITFLDTPGHEAFTAMRARGAQVTDIAIIVIAADDDVMPQTKEAIAHAQAAGVPMIIAINKVDKPNANPDRIREQLSGMNILVEEWGGNVQSQEISAKFGNNVDLLLEKVLIQAELLDLKSNPHKNSSGVVIEAALDKGRGYVATMLVQNGTLKVGDYVLAGKNHGKVKAMLDERGKPMKEAGPSIPTTILGLDGAPAAGDKFRIFEDEREAKSIATKREQLQREQTIRTKKHLTLDEIGRRIALGDFKELNIILKGDVDGSVEALSDMLQRLSTEEIHISILHKGVGQITESDVLLASASDAIIIGFNVRAGSNAKDLADKEEIEIRTYSVIYDAIDEVKEAMEGMLSPEIKEQVIGNVEIRETFKISKVGTIAGCMVLSGKITRNSKIRLIREGIVQYTGELESLKRFKDDVKEVTKGYECGLNIKGYNDIEIGDVLEVYEEISVKKKLK</sequence>
<evidence type="ECO:0000256" key="5">
    <source>
        <dbReference type="ARBA" id="ARBA00022540"/>
    </source>
</evidence>
<evidence type="ECO:0000256" key="2">
    <source>
        <dbReference type="ARBA" id="ARBA00007733"/>
    </source>
</evidence>
<keyword evidence="4 9" id="KW-0963">Cytoplasm</keyword>
<comment type="similarity">
    <text evidence="2 9 10">Belongs to the TRAFAC class translation factor GTPase superfamily. Classic translation factor GTPase family. IF-2 subfamily.</text>
</comment>
<dbReference type="EMBL" id="JAAABJ010000641">
    <property type="protein sequence ID" value="NAW52028.1"/>
    <property type="molecule type" value="Genomic_DNA"/>
</dbReference>
<dbReference type="InterPro" id="IPR000795">
    <property type="entry name" value="T_Tr_GTP-bd_dom"/>
</dbReference>
<feature type="region of interest" description="Disordered" evidence="12">
    <location>
        <begin position="110"/>
        <end position="214"/>
    </location>
</feature>
<reference evidence="14 15" key="1">
    <citation type="submission" date="2019-11" db="EMBL/GenBank/DDBJ databases">
        <title>Characterization of Elizabethkingia argenteiflava sp. nov., isolated from inner surface of Soybean Pods.</title>
        <authorList>
            <person name="Mo S."/>
        </authorList>
    </citation>
    <scope>NUCLEOTIDE SEQUENCE [LARGE SCALE GENOMIC DNA]</scope>
    <source>
        <strain evidence="14 15">YB22</strain>
    </source>
</reference>
<feature type="binding site" evidence="9">
    <location>
        <begin position="503"/>
        <end position="507"/>
    </location>
    <ligand>
        <name>GTP</name>
        <dbReference type="ChEBI" id="CHEBI:37565"/>
    </ligand>
</feature>
<evidence type="ECO:0000313" key="15">
    <source>
        <dbReference type="Proteomes" id="UP000553459"/>
    </source>
</evidence>
<dbReference type="CDD" id="cd01887">
    <property type="entry name" value="IF2_eIF5B"/>
    <property type="match status" value="1"/>
</dbReference>
<dbReference type="GO" id="GO:0003924">
    <property type="term" value="F:GTPase activity"/>
    <property type="evidence" value="ECO:0007669"/>
    <property type="project" value="UniProtKB-UniRule"/>
</dbReference>
<dbReference type="Pfam" id="PF11987">
    <property type="entry name" value="IF-2"/>
    <property type="match status" value="1"/>
</dbReference>
<protein>
    <recommendedName>
        <fullName evidence="3 9">Translation initiation factor IF-2</fullName>
    </recommendedName>
</protein>
<dbReference type="PROSITE" id="PS51722">
    <property type="entry name" value="G_TR_2"/>
    <property type="match status" value="1"/>
</dbReference>
<evidence type="ECO:0000259" key="13">
    <source>
        <dbReference type="PROSITE" id="PS51722"/>
    </source>
</evidence>
<comment type="caution">
    <text evidence="14">The sequence shown here is derived from an EMBL/GenBank/DDBJ whole genome shotgun (WGS) entry which is preliminary data.</text>
</comment>
<dbReference type="FunFam" id="2.40.30.10:FF:000008">
    <property type="entry name" value="Translation initiation factor IF-2"/>
    <property type="match status" value="1"/>
</dbReference>
<gene>
    <name evidence="9 14" type="primary">infB</name>
    <name evidence="14" type="ORF">GNY06_11830</name>
</gene>
<keyword evidence="8 9" id="KW-0342">GTP-binding</keyword>
<evidence type="ECO:0000256" key="11">
    <source>
        <dbReference type="RuleBase" id="RU000645"/>
    </source>
</evidence>
<dbReference type="FunFam" id="2.40.30.10:FF:000007">
    <property type="entry name" value="Translation initiation factor IF-2"/>
    <property type="match status" value="1"/>
</dbReference>
<dbReference type="InterPro" id="IPR004161">
    <property type="entry name" value="EFTu-like_2"/>
</dbReference>
<evidence type="ECO:0000256" key="1">
    <source>
        <dbReference type="ARBA" id="ARBA00004496"/>
    </source>
</evidence>
<name>A0A845Q079_9FLAO</name>
<dbReference type="PANTHER" id="PTHR43381:SF5">
    <property type="entry name" value="TR-TYPE G DOMAIN-CONTAINING PROTEIN"/>
    <property type="match status" value="1"/>
</dbReference>